<evidence type="ECO:0000313" key="10">
    <source>
        <dbReference type="WBParaSite" id="BXY_0813800.1"/>
    </source>
</evidence>
<dbReference type="WBParaSite" id="BXY_0813800.1">
    <property type="protein sequence ID" value="BXY_0813800.1"/>
    <property type="gene ID" value="BXY_0813800"/>
</dbReference>
<keyword evidence="4 5" id="KW-0472">Membrane</keyword>
<evidence type="ECO:0000256" key="1">
    <source>
        <dbReference type="ARBA" id="ARBA00004127"/>
    </source>
</evidence>
<dbReference type="GO" id="GO:0035435">
    <property type="term" value="P:phosphate ion transmembrane transport"/>
    <property type="evidence" value="ECO:0007669"/>
    <property type="project" value="TreeGrafter"/>
</dbReference>
<feature type="transmembrane region" description="Helical" evidence="5">
    <location>
        <begin position="5"/>
        <end position="26"/>
    </location>
</feature>
<dbReference type="GO" id="GO:0061513">
    <property type="term" value="F:glucose 6-phosphate:phosphate antiporter activity"/>
    <property type="evidence" value="ECO:0007669"/>
    <property type="project" value="TreeGrafter"/>
</dbReference>
<evidence type="ECO:0000256" key="5">
    <source>
        <dbReference type="SAM" id="Phobius"/>
    </source>
</evidence>
<keyword evidence="2 5" id="KW-0812">Transmembrane</keyword>
<feature type="transmembrane region" description="Helical" evidence="5">
    <location>
        <begin position="363"/>
        <end position="384"/>
    </location>
</feature>
<dbReference type="Proteomes" id="UP000659654">
    <property type="component" value="Unassembled WGS sequence"/>
</dbReference>
<dbReference type="SMR" id="A0A1I7S553"/>
<keyword evidence="3 5" id="KW-1133">Transmembrane helix</keyword>
<dbReference type="SUPFAM" id="SSF103473">
    <property type="entry name" value="MFS general substrate transporter"/>
    <property type="match status" value="1"/>
</dbReference>
<dbReference type="EMBL" id="CAJFCV020000004">
    <property type="protein sequence ID" value="CAG9117715.1"/>
    <property type="molecule type" value="Genomic_DNA"/>
</dbReference>
<dbReference type="PANTHER" id="PTHR43826:SF3">
    <property type="entry name" value="GLUCOSE-6-PHOSPHATE EXCHANGER SLC37A4"/>
    <property type="match status" value="1"/>
</dbReference>
<evidence type="ECO:0000259" key="6">
    <source>
        <dbReference type="PROSITE" id="PS50850"/>
    </source>
</evidence>
<evidence type="ECO:0000313" key="8">
    <source>
        <dbReference type="Proteomes" id="UP000095284"/>
    </source>
</evidence>
<dbReference type="Proteomes" id="UP000095284">
    <property type="component" value="Unplaced"/>
</dbReference>
<proteinExistence type="predicted"/>
<reference evidence="7" key="2">
    <citation type="submission" date="2020-09" db="EMBL/GenBank/DDBJ databases">
        <authorList>
            <person name="Kikuchi T."/>
        </authorList>
    </citation>
    <scope>NUCLEOTIDE SEQUENCE</scope>
    <source>
        <strain evidence="7">Ka4C1</strain>
    </source>
</reference>
<dbReference type="OrthoDB" id="5840375at2759"/>
<name>A0A1I7S553_BURXY</name>
<feature type="transmembrane region" description="Helical" evidence="5">
    <location>
        <begin position="131"/>
        <end position="149"/>
    </location>
</feature>
<protein>
    <submittedName>
        <fullName evidence="7">(pine wood nematode) hypothetical protein</fullName>
    </submittedName>
    <submittedName>
        <fullName evidence="10">MFS domain-containing protein</fullName>
    </submittedName>
</protein>
<dbReference type="PANTHER" id="PTHR43826">
    <property type="entry name" value="GLUCOSE-6-PHOSPHATE EXCHANGER SLC37A4"/>
    <property type="match status" value="1"/>
</dbReference>
<evidence type="ECO:0000313" key="9">
    <source>
        <dbReference type="Proteomes" id="UP000659654"/>
    </source>
</evidence>
<feature type="transmembrane region" description="Helical" evidence="5">
    <location>
        <begin position="336"/>
        <end position="357"/>
    </location>
</feature>
<dbReference type="InterPro" id="IPR051337">
    <property type="entry name" value="OPA_Antiporter"/>
</dbReference>
<dbReference type="Proteomes" id="UP000582659">
    <property type="component" value="Unassembled WGS sequence"/>
</dbReference>
<feature type="transmembrane region" description="Helical" evidence="5">
    <location>
        <begin position="76"/>
        <end position="94"/>
    </location>
</feature>
<dbReference type="InterPro" id="IPR020846">
    <property type="entry name" value="MFS_dom"/>
</dbReference>
<feature type="transmembrane region" description="Helical" evidence="5">
    <location>
        <begin position="199"/>
        <end position="219"/>
    </location>
</feature>
<organism evidence="8 10">
    <name type="scientific">Bursaphelenchus xylophilus</name>
    <name type="common">Pinewood nematode worm</name>
    <name type="synonym">Aphelenchoides xylophilus</name>
    <dbReference type="NCBI Taxonomy" id="6326"/>
    <lineage>
        <taxon>Eukaryota</taxon>
        <taxon>Metazoa</taxon>
        <taxon>Ecdysozoa</taxon>
        <taxon>Nematoda</taxon>
        <taxon>Chromadorea</taxon>
        <taxon>Rhabditida</taxon>
        <taxon>Tylenchina</taxon>
        <taxon>Tylenchomorpha</taxon>
        <taxon>Aphelenchoidea</taxon>
        <taxon>Aphelenchoididae</taxon>
        <taxon>Bursaphelenchus</taxon>
    </lineage>
</organism>
<feature type="transmembrane region" description="Helical" evidence="5">
    <location>
        <begin position="161"/>
        <end position="179"/>
    </location>
</feature>
<keyword evidence="9" id="KW-1185">Reference proteome</keyword>
<feature type="transmembrane region" description="Helical" evidence="5">
    <location>
        <begin position="100"/>
        <end position="119"/>
    </location>
</feature>
<dbReference type="GO" id="GO:0005789">
    <property type="term" value="C:endoplasmic reticulum membrane"/>
    <property type="evidence" value="ECO:0007669"/>
    <property type="project" value="TreeGrafter"/>
</dbReference>
<dbReference type="InterPro" id="IPR036259">
    <property type="entry name" value="MFS_trans_sf"/>
</dbReference>
<feature type="domain" description="Major facilitator superfamily (MFS) profile" evidence="6">
    <location>
        <begin position="6"/>
        <end position="392"/>
    </location>
</feature>
<evidence type="ECO:0000313" key="7">
    <source>
        <dbReference type="EMBL" id="CAD5227439.1"/>
    </source>
</evidence>
<evidence type="ECO:0000256" key="3">
    <source>
        <dbReference type="ARBA" id="ARBA00022989"/>
    </source>
</evidence>
<dbReference type="PROSITE" id="PS50850">
    <property type="entry name" value="MFS"/>
    <property type="match status" value="1"/>
</dbReference>
<dbReference type="eggNOG" id="KOG2533">
    <property type="taxonomic scope" value="Eukaryota"/>
</dbReference>
<gene>
    <name evidence="7" type="ORF">BXYJ_LOCUS9950</name>
</gene>
<feature type="transmembrane region" description="Helical" evidence="5">
    <location>
        <begin position="282"/>
        <end position="299"/>
    </location>
</feature>
<dbReference type="Pfam" id="PF07690">
    <property type="entry name" value="MFS_1"/>
    <property type="match status" value="1"/>
</dbReference>
<dbReference type="Gene3D" id="1.20.1250.20">
    <property type="entry name" value="MFS general substrate transporter like domains"/>
    <property type="match status" value="2"/>
</dbReference>
<feature type="transmembrane region" description="Helical" evidence="5">
    <location>
        <begin position="246"/>
        <end position="270"/>
    </location>
</feature>
<reference evidence="10" key="1">
    <citation type="submission" date="2016-11" db="UniProtKB">
        <authorList>
            <consortium name="WormBaseParasite"/>
        </authorList>
    </citation>
    <scope>IDENTIFICATION</scope>
</reference>
<dbReference type="InterPro" id="IPR011701">
    <property type="entry name" value="MFS"/>
</dbReference>
<evidence type="ECO:0000256" key="2">
    <source>
        <dbReference type="ARBA" id="ARBA00022692"/>
    </source>
</evidence>
<dbReference type="EMBL" id="CAJFDI010000004">
    <property type="protein sequence ID" value="CAD5227439.1"/>
    <property type="molecule type" value="Genomic_DNA"/>
</dbReference>
<feature type="transmembrane region" description="Helical" evidence="5">
    <location>
        <begin position="305"/>
        <end position="324"/>
    </location>
</feature>
<dbReference type="AlphaFoldDB" id="A0A1I7S553"/>
<sequence length="396" mass="43876">MFSKFYYVVLFISIFLSYSSCVYFRRIFFLFSTEIGETLKYSKKDYGTLISVSTFTYAMGKLILGSLNDSIRPERLLSLSVFLVSLTVLALSRATSFTEIIIYVSLNMFIQGGAWIASVKLLKSNFSSDNFSTLFCILGCSNNFAGFVAPLTLRKPWRDTVQFYGTIGVGFAAYLVLALRSKESREIRRPEKPKDRSVLALVLTDRTVWIVSMLLLISVEIRTIAESWTPVFIRDTSSSPESDLKLFLSAFDVGGILGGLLSGLTCQLLYKSKGRDRSRVNVGLSCTFLLIFMTAALFWTKMTTVLGFVVGALVYANINVWGMVSSDMAPHEITGTVNAVISFICNGGSLIAGRPVALLVESFGFDGLLPFLFAHLIVPILLFYPCKSGQLKVKTD</sequence>
<feature type="transmembrane region" description="Helical" evidence="5">
    <location>
        <begin position="46"/>
        <end position="64"/>
    </location>
</feature>
<comment type="subcellular location">
    <subcellularLocation>
        <location evidence="1">Endomembrane system</location>
        <topology evidence="1">Multi-pass membrane protein</topology>
    </subcellularLocation>
</comment>
<evidence type="ECO:0000256" key="4">
    <source>
        <dbReference type="ARBA" id="ARBA00023136"/>
    </source>
</evidence>
<accession>A0A1I7S553</accession>